<evidence type="ECO:0000256" key="1">
    <source>
        <dbReference type="SAM" id="Phobius"/>
    </source>
</evidence>
<accession>A0AA88AT21</accession>
<keyword evidence="3" id="KW-1185">Reference proteome</keyword>
<evidence type="ECO:0000313" key="3">
    <source>
        <dbReference type="Proteomes" id="UP001187192"/>
    </source>
</evidence>
<dbReference type="AlphaFoldDB" id="A0AA88AT21"/>
<protein>
    <submittedName>
        <fullName evidence="2">Uncharacterized protein</fullName>
    </submittedName>
</protein>
<feature type="transmembrane region" description="Helical" evidence="1">
    <location>
        <begin position="49"/>
        <end position="71"/>
    </location>
</feature>
<organism evidence="2 3">
    <name type="scientific">Ficus carica</name>
    <name type="common">Common fig</name>
    <dbReference type="NCBI Taxonomy" id="3494"/>
    <lineage>
        <taxon>Eukaryota</taxon>
        <taxon>Viridiplantae</taxon>
        <taxon>Streptophyta</taxon>
        <taxon>Embryophyta</taxon>
        <taxon>Tracheophyta</taxon>
        <taxon>Spermatophyta</taxon>
        <taxon>Magnoliopsida</taxon>
        <taxon>eudicotyledons</taxon>
        <taxon>Gunneridae</taxon>
        <taxon>Pentapetalae</taxon>
        <taxon>rosids</taxon>
        <taxon>fabids</taxon>
        <taxon>Rosales</taxon>
        <taxon>Moraceae</taxon>
        <taxon>Ficeae</taxon>
        <taxon>Ficus</taxon>
    </lineage>
</organism>
<dbReference type="EMBL" id="BTGU01000043">
    <property type="protein sequence ID" value="GMN52723.1"/>
    <property type="molecule type" value="Genomic_DNA"/>
</dbReference>
<proteinExistence type="predicted"/>
<evidence type="ECO:0000313" key="2">
    <source>
        <dbReference type="EMBL" id="GMN52723.1"/>
    </source>
</evidence>
<keyword evidence="1" id="KW-0472">Membrane</keyword>
<keyword evidence="1" id="KW-0812">Transmembrane</keyword>
<dbReference type="Proteomes" id="UP001187192">
    <property type="component" value="Unassembled WGS sequence"/>
</dbReference>
<reference evidence="2" key="1">
    <citation type="submission" date="2023-07" db="EMBL/GenBank/DDBJ databases">
        <title>draft genome sequence of fig (Ficus carica).</title>
        <authorList>
            <person name="Takahashi T."/>
            <person name="Nishimura K."/>
        </authorList>
    </citation>
    <scope>NUCLEOTIDE SEQUENCE</scope>
</reference>
<comment type="caution">
    <text evidence="2">The sequence shown here is derived from an EMBL/GenBank/DDBJ whole genome shotgun (WGS) entry which is preliminary data.</text>
</comment>
<gene>
    <name evidence="2" type="ORF">TIFTF001_021871</name>
</gene>
<keyword evidence="1" id="KW-1133">Transmembrane helix</keyword>
<sequence>MAEGEKRAHKWIERKAEGGGSVDFLRIASVSYSIVMEKEIDGTDTISVAIWWSQISIAILSPSFSLLFYFLNFFAGRLPIVVDSFGRIFGREEQVLFGLTTSLVSDTGAVVFSGSGVMVI</sequence>
<name>A0AA88AT21_FICCA</name>